<dbReference type="EMBL" id="CP001997">
    <property type="protein sequence ID" value="ADE56622.1"/>
    <property type="molecule type" value="Genomic_DNA"/>
</dbReference>
<evidence type="ECO:0000313" key="3">
    <source>
        <dbReference type="Proteomes" id="UP000002366"/>
    </source>
</evidence>
<dbReference type="GO" id="GO:0003723">
    <property type="term" value="F:RNA binding"/>
    <property type="evidence" value="ECO:0007669"/>
    <property type="project" value="InterPro"/>
</dbReference>
<evidence type="ECO:0000313" key="2">
    <source>
        <dbReference type="EMBL" id="ADE56622.1"/>
    </source>
</evidence>
<dbReference type="eggNOG" id="COG3382">
    <property type="taxonomic scope" value="Bacteria"/>
</dbReference>
<dbReference type="Pfam" id="PF03483">
    <property type="entry name" value="B3_4"/>
    <property type="match status" value="1"/>
</dbReference>
<dbReference type="InterPro" id="IPR020825">
    <property type="entry name" value="Phe-tRNA_synthase-like_B3/B4"/>
</dbReference>
<dbReference type="KEGG" id="aco:Amico_0483"/>
<protein>
    <submittedName>
        <fullName evidence="2">B3/4 domain protein</fullName>
    </submittedName>
</protein>
<gene>
    <name evidence="2" type="ordered locus">Amico_0483</name>
</gene>
<dbReference type="InterPro" id="IPR005146">
    <property type="entry name" value="B3/B4_tRNA-bd"/>
</dbReference>
<keyword evidence="3" id="KW-1185">Reference proteome</keyword>
<proteinExistence type="predicted"/>
<dbReference type="Gene3D" id="3.50.40.10">
    <property type="entry name" value="Phenylalanyl-trna Synthetase, Chain B, domain 3"/>
    <property type="match status" value="1"/>
</dbReference>
<dbReference type="AlphaFoldDB" id="D5EDJ0"/>
<dbReference type="SUPFAM" id="SSF56037">
    <property type="entry name" value="PheT/TilS domain"/>
    <property type="match status" value="1"/>
</dbReference>
<evidence type="ECO:0000259" key="1">
    <source>
        <dbReference type="Pfam" id="PF03483"/>
    </source>
</evidence>
<dbReference type="Proteomes" id="UP000002366">
    <property type="component" value="Chromosome"/>
</dbReference>
<name>D5EDJ0_AMICL</name>
<feature type="domain" description="B3/B4 tRNA-binding" evidence="1">
    <location>
        <begin position="108"/>
        <end position="195"/>
    </location>
</feature>
<dbReference type="RefSeq" id="WP_013047888.1">
    <property type="nucleotide sequence ID" value="NC_014011.1"/>
</dbReference>
<sequence length="223" mass="25306">MITTTDAFLKKFPKAHIGILIIKEVSNGSCHDCLNRVRENLEEDLRSKFSMMSRAELRNQPVLRVYDQYFKLYGQNYPVLYQIESVAIKGRSIPIVNCLVTAMFIAELKNMLLTAGHDFDKVEFPIVADIGDGDRYYTLINDTEKLVCDNDMLICDDKGVISSVIYGPDKRTAITAETQNVLFVVYAPENIDKQDTLSHLEDIKNNVLLFSPRAKIDFMAVSP</sequence>
<reference evidence="2 3" key="1">
    <citation type="journal article" date="2010" name="Stand. Genomic Sci.">
        <title>Complete genome sequence of Aminobacterium colombiense type strain (ALA-1).</title>
        <authorList>
            <person name="Chertkov O."/>
            <person name="Sikorski J."/>
            <person name="Brambilla E."/>
            <person name="Lapidus A."/>
            <person name="Copeland A."/>
            <person name="Glavina Del Rio T."/>
            <person name="Nolan M."/>
            <person name="Lucas S."/>
            <person name="Tice H."/>
            <person name="Cheng J.F."/>
            <person name="Han C."/>
            <person name="Detter J.C."/>
            <person name="Bruce D."/>
            <person name="Tapia R."/>
            <person name="Goodwin L."/>
            <person name="Pitluck S."/>
            <person name="Liolios K."/>
            <person name="Ivanova N."/>
            <person name="Mavromatis K."/>
            <person name="Ovchinnikova G."/>
            <person name="Pati A."/>
            <person name="Chen A."/>
            <person name="Palaniappan K."/>
            <person name="Land M."/>
            <person name="Hauser L."/>
            <person name="Chang Y.J."/>
            <person name="Jeffries C.D."/>
            <person name="Spring S."/>
            <person name="Rohde M."/>
            <person name="Goker M."/>
            <person name="Bristow J."/>
            <person name="Eisen J.A."/>
            <person name="Markowitz V."/>
            <person name="Hugenholtz P."/>
            <person name="Kyrpides N.C."/>
            <person name="Klenk H.P."/>
        </authorList>
    </citation>
    <scope>NUCLEOTIDE SEQUENCE [LARGE SCALE GENOMIC DNA]</scope>
    <source>
        <strain evidence="3">DSM 12261 / ALA-1</strain>
    </source>
</reference>
<dbReference type="GO" id="GO:0004826">
    <property type="term" value="F:phenylalanine-tRNA ligase activity"/>
    <property type="evidence" value="ECO:0007669"/>
    <property type="project" value="InterPro"/>
</dbReference>
<accession>D5EDJ0</accession>
<dbReference type="STRING" id="572547.Amico_0483"/>
<dbReference type="OrthoDB" id="276580at2"/>
<organism evidence="2 3">
    <name type="scientific">Aminobacterium colombiense (strain DSM 12261 / ALA-1)</name>
    <dbReference type="NCBI Taxonomy" id="572547"/>
    <lineage>
        <taxon>Bacteria</taxon>
        <taxon>Thermotogati</taxon>
        <taxon>Synergistota</taxon>
        <taxon>Synergistia</taxon>
        <taxon>Synergistales</taxon>
        <taxon>Aminobacteriaceae</taxon>
        <taxon>Aminobacterium</taxon>
    </lineage>
</organism>
<dbReference type="HOGENOM" id="CLU_090284_0_0_0"/>